<evidence type="ECO:0000256" key="2">
    <source>
        <dbReference type="ARBA" id="ARBA00022540"/>
    </source>
</evidence>
<gene>
    <name evidence="5" type="ORF">CEUTPL_LOCUS3567</name>
</gene>
<dbReference type="GO" id="GO:0005739">
    <property type="term" value="C:mitochondrion"/>
    <property type="evidence" value="ECO:0007669"/>
    <property type="project" value="TreeGrafter"/>
</dbReference>
<dbReference type="GO" id="GO:0070124">
    <property type="term" value="P:mitochondrial translational initiation"/>
    <property type="evidence" value="ECO:0007669"/>
    <property type="project" value="TreeGrafter"/>
</dbReference>
<keyword evidence="6" id="KW-1185">Reference proteome</keyword>
<proteinExistence type="inferred from homology"/>
<dbReference type="Gene3D" id="3.30.110.10">
    <property type="entry name" value="Translation initiation factor 3 (IF-3), C-terminal domain"/>
    <property type="match status" value="1"/>
</dbReference>
<organism evidence="5 6">
    <name type="scientific">Ceutorhynchus assimilis</name>
    <name type="common">cabbage seed weevil</name>
    <dbReference type="NCBI Taxonomy" id="467358"/>
    <lineage>
        <taxon>Eukaryota</taxon>
        <taxon>Metazoa</taxon>
        <taxon>Ecdysozoa</taxon>
        <taxon>Arthropoda</taxon>
        <taxon>Hexapoda</taxon>
        <taxon>Insecta</taxon>
        <taxon>Pterygota</taxon>
        <taxon>Neoptera</taxon>
        <taxon>Endopterygota</taxon>
        <taxon>Coleoptera</taxon>
        <taxon>Polyphaga</taxon>
        <taxon>Cucujiformia</taxon>
        <taxon>Curculionidae</taxon>
        <taxon>Ceutorhynchinae</taxon>
        <taxon>Ceutorhynchus</taxon>
    </lineage>
</organism>
<reference evidence="5" key="1">
    <citation type="submission" date="2022-01" db="EMBL/GenBank/DDBJ databases">
        <authorList>
            <person name="King R."/>
        </authorList>
    </citation>
    <scope>NUCLEOTIDE SEQUENCE</scope>
</reference>
<accession>A0A9N9QFQ9</accession>
<comment type="similarity">
    <text evidence="1">Belongs to the IF-3 family.</text>
</comment>
<dbReference type="Proteomes" id="UP001152799">
    <property type="component" value="Chromosome 12"/>
</dbReference>
<dbReference type="SUPFAM" id="SSF55200">
    <property type="entry name" value="Translation initiation factor IF3, C-terminal domain"/>
    <property type="match status" value="1"/>
</dbReference>
<evidence type="ECO:0000313" key="5">
    <source>
        <dbReference type="EMBL" id="CAG9762896.1"/>
    </source>
</evidence>
<sequence length="217" mass="25145">MFINKLVPLRWLCQQQIRPLNVAFYSKQDFPSKTQIDPETGEIKKKKTNPVPKITLISGQDITVSTLDEAQKLAKRRELKLVKIIDLDTKTQRPLYKLMSGAEYHQEDLKQREKKKADKQKGGLKGEKLLILNQKITEHDLETNIKKIIKWLTKKYEVRMVINGSAENTQNAENVYSFLEKNLSSYGRLVQKRQKGTDIKFQVIPPKKDNDNNKGPL</sequence>
<dbReference type="OrthoDB" id="21573at2759"/>
<dbReference type="EMBL" id="OU892288">
    <property type="protein sequence ID" value="CAG9762896.1"/>
    <property type="molecule type" value="Genomic_DNA"/>
</dbReference>
<dbReference type="InterPro" id="IPR036788">
    <property type="entry name" value="T_IF-3_C_sf"/>
</dbReference>
<dbReference type="AlphaFoldDB" id="A0A9N9QFQ9"/>
<dbReference type="GO" id="GO:0043022">
    <property type="term" value="F:ribosome binding"/>
    <property type="evidence" value="ECO:0007669"/>
    <property type="project" value="TreeGrafter"/>
</dbReference>
<keyword evidence="3" id="KW-0648">Protein biosynthesis</keyword>
<feature type="domain" description="Translation initiation factor 3 N-terminal" evidence="4">
    <location>
        <begin position="51"/>
        <end position="114"/>
    </location>
</feature>
<protein>
    <recommendedName>
        <fullName evidence="4">Translation initiation factor 3 N-terminal domain-containing protein</fullName>
    </recommendedName>
</protein>
<dbReference type="PANTHER" id="PTHR10938:SF0">
    <property type="entry name" value="TRANSLATION INITIATION FACTOR IF-3, MITOCHONDRIAL"/>
    <property type="match status" value="1"/>
</dbReference>
<evidence type="ECO:0000256" key="3">
    <source>
        <dbReference type="ARBA" id="ARBA00022917"/>
    </source>
</evidence>
<dbReference type="GO" id="GO:0032790">
    <property type="term" value="P:ribosome disassembly"/>
    <property type="evidence" value="ECO:0007669"/>
    <property type="project" value="TreeGrafter"/>
</dbReference>
<dbReference type="PANTHER" id="PTHR10938">
    <property type="entry name" value="TRANSLATION INITIATION FACTOR IF-3"/>
    <property type="match status" value="1"/>
</dbReference>
<evidence type="ECO:0000259" key="4">
    <source>
        <dbReference type="Pfam" id="PF05198"/>
    </source>
</evidence>
<keyword evidence="2" id="KW-0396">Initiation factor</keyword>
<dbReference type="InterPro" id="IPR001288">
    <property type="entry name" value="Translation_initiation_fac_3"/>
</dbReference>
<evidence type="ECO:0000313" key="6">
    <source>
        <dbReference type="Proteomes" id="UP001152799"/>
    </source>
</evidence>
<dbReference type="Pfam" id="PF05198">
    <property type="entry name" value="IF3_N"/>
    <property type="match status" value="1"/>
</dbReference>
<dbReference type="InterPro" id="IPR019814">
    <property type="entry name" value="Translation_initiation_fac_3_N"/>
</dbReference>
<dbReference type="GO" id="GO:0003743">
    <property type="term" value="F:translation initiation factor activity"/>
    <property type="evidence" value="ECO:0007669"/>
    <property type="project" value="UniProtKB-KW"/>
</dbReference>
<evidence type="ECO:0000256" key="1">
    <source>
        <dbReference type="ARBA" id="ARBA00005439"/>
    </source>
</evidence>
<name>A0A9N9QFQ9_9CUCU</name>